<feature type="active site" evidence="9">
    <location>
        <position position="54"/>
    </location>
</feature>
<dbReference type="CDD" id="cd08156">
    <property type="entry name" value="catalase_clade_3"/>
    <property type="match status" value="1"/>
</dbReference>
<keyword evidence="5 11" id="KW-0560">Oxidoreductase</keyword>
<name>A0A9W6FR97_9MICO</name>
<dbReference type="GO" id="GO:0042542">
    <property type="term" value="P:response to hydrogen peroxide"/>
    <property type="evidence" value="ECO:0007669"/>
    <property type="project" value="TreeGrafter"/>
</dbReference>
<dbReference type="PRINTS" id="PR00067">
    <property type="entry name" value="CATALASE"/>
</dbReference>
<dbReference type="PANTHER" id="PTHR11465">
    <property type="entry name" value="CATALASE"/>
    <property type="match status" value="1"/>
</dbReference>
<dbReference type="SMART" id="SM01060">
    <property type="entry name" value="Catalase"/>
    <property type="match status" value="1"/>
</dbReference>
<evidence type="ECO:0000256" key="7">
    <source>
        <dbReference type="ARBA" id="ARBA00023324"/>
    </source>
</evidence>
<evidence type="ECO:0000256" key="12">
    <source>
        <dbReference type="SAM" id="MobiDB-lite"/>
    </source>
</evidence>
<evidence type="ECO:0000313" key="14">
    <source>
        <dbReference type="EMBL" id="GLI26898.1"/>
    </source>
</evidence>
<feature type="active site" evidence="9">
    <location>
        <position position="126"/>
    </location>
</feature>
<dbReference type="AlphaFoldDB" id="A0A9W6FR97"/>
<protein>
    <recommendedName>
        <fullName evidence="11">Catalase</fullName>
        <ecNumber evidence="11">1.11.1.6</ecNumber>
    </recommendedName>
</protein>
<evidence type="ECO:0000256" key="9">
    <source>
        <dbReference type="PIRSR" id="PIRSR038928-1"/>
    </source>
</evidence>
<dbReference type="InterPro" id="IPR010582">
    <property type="entry name" value="Catalase_immune_responsive"/>
</dbReference>
<accession>A0A9W6FR97</accession>
<dbReference type="Proteomes" id="UP001144396">
    <property type="component" value="Unassembled WGS sequence"/>
</dbReference>
<keyword evidence="3 10" id="KW-0349">Heme</keyword>
<sequence length="488" mass="54442">MSTKPTTTQTGAPVPSDEHSLTVGNDGTTALHDRYLVEKLAQFNRERIPERIVHAKGGGAFGTFVATGDVSQYTTAAVFQPGAESETLLRFSSVAGEQGSPDTWRDVRGFSVKFYTTEGNYDIVGNNTPVFFIRDAIKFPDFIHSQKRLPGSGLRDADMQWDFWTLSPESAHQVTYLMGDRGLPKSWRHLQGYGSHTYQWINAAGERFWVKYHFHSNQGVERLDNAEAEAIAGADADHYRRDLYEAIEREEFPSWDVKVQVMPYDDAKDYRFNPFDLTKIWPHEDYPLIPVGRLELNRNPENFFAEIEQAAFSPANLVPGIDISPDKMLMARVFSYPDAQRYRVGTNYQQIPVNSAHAAEVNSYTRDGAQRHHFPPATAPNYAPNSFGGPVADPELARAGSWESDGALVRTAATLHAEDDDFGQPGSLYRDVFDADAKARFLETLSGQAQAITVDDIRERFFVYWTNVDADLGAALRSAYAGDATAAA</sequence>
<dbReference type="InterPro" id="IPR018028">
    <property type="entry name" value="Catalase"/>
</dbReference>
<dbReference type="FunFam" id="2.40.180.10:FF:000001">
    <property type="entry name" value="Catalase"/>
    <property type="match status" value="1"/>
</dbReference>
<dbReference type="PIRSF" id="PIRSF038928">
    <property type="entry name" value="Catalase_clade1-3"/>
    <property type="match status" value="1"/>
</dbReference>
<dbReference type="GO" id="GO:0005737">
    <property type="term" value="C:cytoplasm"/>
    <property type="evidence" value="ECO:0007669"/>
    <property type="project" value="TreeGrafter"/>
</dbReference>
<dbReference type="GO" id="GO:0042744">
    <property type="term" value="P:hydrogen peroxide catabolic process"/>
    <property type="evidence" value="ECO:0007669"/>
    <property type="project" value="UniProtKB-KW"/>
</dbReference>
<evidence type="ECO:0000256" key="6">
    <source>
        <dbReference type="ARBA" id="ARBA00023004"/>
    </source>
</evidence>
<comment type="caution">
    <text evidence="14">The sequence shown here is derived from an EMBL/GenBank/DDBJ whole genome shotgun (WGS) entry which is preliminary data.</text>
</comment>
<feature type="region of interest" description="Disordered" evidence="12">
    <location>
        <begin position="1"/>
        <end position="25"/>
    </location>
</feature>
<evidence type="ECO:0000313" key="15">
    <source>
        <dbReference type="Proteomes" id="UP001144396"/>
    </source>
</evidence>
<dbReference type="PROSITE" id="PS51402">
    <property type="entry name" value="CATALASE_3"/>
    <property type="match status" value="1"/>
</dbReference>
<dbReference type="SUPFAM" id="SSF56634">
    <property type="entry name" value="Heme-dependent catalase-like"/>
    <property type="match status" value="1"/>
</dbReference>
<dbReference type="InterPro" id="IPR020835">
    <property type="entry name" value="Catalase_sf"/>
</dbReference>
<dbReference type="GO" id="GO:0046872">
    <property type="term" value="F:metal ion binding"/>
    <property type="evidence" value="ECO:0007669"/>
    <property type="project" value="UniProtKB-KW"/>
</dbReference>
<comment type="similarity">
    <text evidence="1 11">Belongs to the catalase family.</text>
</comment>
<dbReference type="InterPro" id="IPR011614">
    <property type="entry name" value="Catalase_core"/>
</dbReference>
<dbReference type="GO" id="GO:0004096">
    <property type="term" value="F:catalase activity"/>
    <property type="evidence" value="ECO:0007669"/>
    <property type="project" value="UniProtKB-EC"/>
</dbReference>
<dbReference type="RefSeq" id="WP_281882962.1">
    <property type="nucleotide sequence ID" value="NZ_BSDP01000001.1"/>
</dbReference>
<keyword evidence="15" id="KW-1185">Reference proteome</keyword>
<keyword evidence="6 10" id="KW-0408">Iron</keyword>
<dbReference type="PROSITE" id="PS00438">
    <property type="entry name" value="CATALASE_2"/>
    <property type="match status" value="1"/>
</dbReference>
<dbReference type="InterPro" id="IPR040333">
    <property type="entry name" value="Catalase_3"/>
</dbReference>
<organism evidence="14 15">
    <name type="scientific">Agromyces rhizosphaerae</name>
    <dbReference type="NCBI Taxonomy" id="88374"/>
    <lineage>
        <taxon>Bacteria</taxon>
        <taxon>Bacillati</taxon>
        <taxon>Actinomycetota</taxon>
        <taxon>Actinomycetes</taxon>
        <taxon>Micrococcales</taxon>
        <taxon>Microbacteriaceae</taxon>
        <taxon>Agromyces</taxon>
    </lineage>
</organism>
<keyword evidence="2 11" id="KW-0575">Peroxidase</keyword>
<dbReference type="InterPro" id="IPR024711">
    <property type="entry name" value="Catalase_clade1/3"/>
</dbReference>
<dbReference type="PROSITE" id="PS00437">
    <property type="entry name" value="CATALASE_1"/>
    <property type="match status" value="1"/>
</dbReference>
<feature type="binding site" description="axial binding residue" evidence="10">
    <location>
        <position position="336"/>
    </location>
    <ligand>
        <name>heme</name>
        <dbReference type="ChEBI" id="CHEBI:30413"/>
    </ligand>
    <ligandPart>
        <name>Fe</name>
        <dbReference type="ChEBI" id="CHEBI:18248"/>
    </ligandPart>
</feature>
<comment type="catalytic activity">
    <reaction evidence="8 11">
        <text>2 H2O2 = O2 + 2 H2O</text>
        <dbReference type="Rhea" id="RHEA:20309"/>
        <dbReference type="ChEBI" id="CHEBI:15377"/>
        <dbReference type="ChEBI" id="CHEBI:15379"/>
        <dbReference type="ChEBI" id="CHEBI:16240"/>
        <dbReference type="EC" id="1.11.1.6"/>
    </reaction>
</comment>
<reference evidence="14" key="1">
    <citation type="submission" date="2022-12" db="EMBL/GenBank/DDBJ databases">
        <title>Reference genome sequencing for broad-spectrum identification of bacterial and archaeal isolates by mass spectrometry.</title>
        <authorList>
            <person name="Sekiguchi Y."/>
            <person name="Tourlousse D.M."/>
        </authorList>
    </citation>
    <scope>NUCLEOTIDE SEQUENCE</scope>
    <source>
        <strain evidence="14">14</strain>
    </source>
</reference>
<evidence type="ECO:0000256" key="11">
    <source>
        <dbReference type="RuleBase" id="RU000498"/>
    </source>
</evidence>
<evidence type="ECO:0000256" key="2">
    <source>
        <dbReference type="ARBA" id="ARBA00022559"/>
    </source>
</evidence>
<dbReference type="InterPro" id="IPR024708">
    <property type="entry name" value="Catalase_AS"/>
</dbReference>
<dbReference type="Pfam" id="PF06628">
    <property type="entry name" value="Catalase-rel"/>
    <property type="match status" value="1"/>
</dbReference>
<evidence type="ECO:0000256" key="10">
    <source>
        <dbReference type="PIRSR" id="PIRSR038928-2"/>
    </source>
</evidence>
<evidence type="ECO:0000256" key="1">
    <source>
        <dbReference type="ARBA" id="ARBA00005329"/>
    </source>
</evidence>
<evidence type="ECO:0000256" key="8">
    <source>
        <dbReference type="ARBA" id="ARBA00049254"/>
    </source>
</evidence>
<keyword evidence="7 11" id="KW-0376">Hydrogen peroxide</keyword>
<evidence type="ECO:0000256" key="5">
    <source>
        <dbReference type="ARBA" id="ARBA00023002"/>
    </source>
</evidence>
<dbReference type="GO" id="GO:0020037">
    <property type="term" value="F:heme binding"/>
    <property type="evidence" value="ECO:0007669"/>
    <property type="project" value="InterPro"/>
</dbReference>
<keyword evidence="4 10" id="KW-0479">Metal-binding</keyword>
<feature type="domain" description="Catalase core" evidence="13">
    <location>
        <begin position="7"/>
        <end position="391"/>
    </location>
</feature>
<dbReference type="EMBL" id="BSDP01000001">
    <property type="protein sequence ID" value="GLI26898.1"/>
    <property type="molecule type" value="Genomic_DNA"/>
</dbReference>
<dbReference type="PANTHER" id="PTHR11465:SF9">
    <property type="entry name" value="CATALASE"/>
    <property type="match status" value="1"/>
</dbReference>
<evidence type="ECO:0000259" key="13">
    <source>
        <dbReference type="SMART" id="SM01060"/>
    </source>
</evidence>
<dbReference type="Gene3D" id="2.40.180.10">
    <property type="entry name" value="Catalase core domain"/>
    <property type="match status" value="1"/>
</dbReference>
<gene>
    <name evidence="14" type="ORF">ARHIZOSPH14_11400</name>
</gene>
<evidence type="ECO:0000256" key="4">
    <source>
        <dbReference type="ARBA" id="ARBA00022723"/>
    </source>
</evidence>
<evidence type="ECO:0000256" key="3">
    <source>
        <dbReference type="ARBA" id="ARBA00022617"/>
    </source>
</evidence>
<proteinExistence type="inferred from homology"/>
<dbReference type="EC" id="1.11.1.6" evidence="11"/>
<feature type="compositionally biased region" description="Polar residues" evidence="12">
    <location>
        <begin position="1"/>
        <end position="11"/>
    </location>
</feature>
<comment type="cofactor">
    <cofactor evidence="10">
        <name>heme</name>
        <dbReference type="ChEBI" id="CHEBI:30413"/>
    </cofactor>
</comment>
<dbReference type="InterPro" id="IPR002226">
    <property type="entry name" value="Catalase_haem_BS"/>
</dbReference>
<dbReference type="Pfam" id="PF00199">
    <property type="entry name" value="Catalase"/>
    <property type="match status" value="1"/>
</dbReference>